<gene>
    <name evidence="1" type="ORF">FEE95_08655</name>
</gene>
<sequence>MTQEFYSNGKLLISGEYVILDGAVGLALPTKFGQSLRVTKSEHAYINWKSLALDKSVWFEAELDSYSLEIRQSSDLDTARTLQKILRQATKLNHKFLYGSQGYSIESYLDFDRSWGLGSSSTLMNNIAQWAEVDAFQLLWNAFSGSGYDIACAQNNTPIKYHLNERQPIVEEVEFNPTFKDSLYFIHLNEKQNSREGIAQYRNQNFDKAQLIERISDITRQLVTAKSLSEFESLLSVHENLIADGLKLTRVKDERFSDYTRSIKSLGAWGGDFILATGNKNAPAYFKSKGYDTVIPYAEMIL</sequence>
<dbReference type="RefSeq" id="WP_138657465.1">
    <property type="nucleotide sequence ID" value="NZ_VATY01000001.1"/>
</dbReference>
<dbReference type="SUPFAM" id="SSF54211">
    <property type="entry name" value="Ribosomal protein S5 domain 2-like"/>
    <property type="match status" value="1"/>
</dbReference>
<dbReference type="Proteomes" id="UP000310314">
    <property type="component" value="Unassembled WGS sequence"/>
</dbReference>
<dbReference type="NCBIfam" id="NF040656">
    <property type="entry name" value="GHMP_GYDIA"/>
    <property type="match status" value="1"/>
</dbReference>
<comment type="caution">
    <text evidence="1">The sequence shown here is derived from an EMBL/GenBank/DDBJ whole genome shotgun (WGS) entry which is preliminary data.</text>
</comment>
<dbReference type="InterPro" id="IPR014721">
    <property type="entry name" value="Ribsml_uS5_D2-typ_fold_subgr"/>
</dbReference>
<evidence type="ECO:0000313" key="2">
    <source>
        <dbReference type="Proteomes" id="UP000310314"/>
    </source>
</evidence>
<protein>
    <submittedName>
        <fullName evidence="1">GHMP kinase</fullName>
    </submittedName>
</protein>
<dbReference type="OrthoDB" id="5288719at2"/>
<dbReference type="AlphaFoldDB" id="A0A5S3PWR9"/>
<proteinExistence type="predicted"/>
<dbReference type="InterPro" id="IPR047765">
    <property type="entry name" value="GHMP_GYDIA-like"/>
</dbReference>
<dbReference type="GO" id="GO:0016301">
    <property type="term" value="F:kinase activity"/>
    <property type="evidence" value="ECO:0007669"/>
    <property type="project" value="UniProtKB-KW"/>
</dbReference>
<dbReference type="InterPro" id="IPR020568">
    <property type="entry name" value="Ribosomal_Su5_D2-typ_SF"/>
</dbReference>
<reference evidence="1 2" key="1">
    <citation type="submission" date="2019-05" db="EMBL/GenBank/DDBJ databases">
        <authorList>
            <person name="Zhang J.-Y."/>
            <person name="Feg X."/>
            <person name="Du Z.-J."/>
        </authorList>
    </citation>
    <scope>NUCLEOTIDE SEQUENCE [LARGE SCALE GENOMIC DNA]</scope>
    <source>
        <strain evidence="1 2">RZ26</strain>
    </source>
</reference>
<dbReference type="Gene3D" id="3.30.230.10">
    <property type="match status" value="1"/>
</dbReference>
<accession>A0A5S3PWR9</accession>
<keyword evidence="1" id="KW-0418">Kinase</keyword>
<keyword evidence="1" id="KW-0808">Transferase</keyword>
<name>A0A5S3PWR9_9FLAO</name>
<evidence type="ECO:0000313" key="1">
    <source>
        <dbReference type="EMBL" id="TMM59476.1"/>
    </source>
</evidence>
<dbReference type="EMBL" id="VATY01000001">
    <property type="protein sequence ID" value="TMM59476.1"/>
    <property type="molecule type" value="Genomic_DNA"/>
</dbReference>
<organism evidence="1 2">
    <name type="scientific">Maribacter algarum</name>
    <name type="common">ex Zhang et al. 2020</name>
    <dbReference type="NCBI Taxonomy" id="2578118"/>
    <lineage>
        <taxon>Bacteria</taxon>
        <taxon>Pseudomonadati</taxon>
        <taxon>Bacteroidota</taxon>
        <taxon>Flavobacteriia</taxon>
        <taxon>Flavobacteriales</taxon>
        <taxon>Flavobacteriaceae</taxon>
        <taxon>Maribacter</taxon>
    </lineage>
</organism>
<keyword evidence="2" id="KW-1185">Reference proteome</keyword>